<evidence type="ECO:0008006" key="3">
    <source>
        <dbReference type="Google" id="ProtNLM"/>
    </source>
</evidence>
<protein>
    <recommendedName>
        <fullName evidence="3">AMP-binding protein</fullName>
    </recommendedName>
</protein>
<evidence type="ECO:0000313" key="1">
    <source>
        <dbReference type="EMBL" id="NUW34852.1"/>
    </source>
</evidence>
<comment type="caution">
    <text evidence="1">The sequence shown here is derived from an EMBL/GenBank/DDBJ whole genome shotgun (WGS) entry which is preliminary data.</text>
</comment>
<reference evidence="1 2" key="1">
    <citation type="submission" date="2020-06" db="EMBL/GenBank/DDBJ databases">
        <title>Nonomuraea sp. SMC257, a novel actinomycete isolated from soil.</title>
        <authorList>
            <person name="Chanama M."/>
        </authorList>
    </citation>
    <scope>NUCLEOTIDE SEQUENCE [LARGE SCALE GENOMIC DNA]</scope>
    <source>
        <strain evidence="1 2">SMC257</strain>
    </source>
</reference>
<dbReference type="EMBL" id="JABWGN010000010">
    <property type="protein sequence ID" value="NUW34852.1"/>
    <property type="molecule type" value="Genomic_DNA"/>
</dbReference>
<sequence>MTWTELVMGAAAEHDGDPTMTDVRTGEVLARSVFARRVARVAGGLRARGLRYGELVLIDLPVGIELAVAVHSVVWAGGVAALHLRGPARMMIAQRLHGPVRGDVEHVFTMEPSPGAQPFTDLEGERTVDFGPLCGPALVLYSGRTLRLEELTGHLREIDEELLLEEWDTVLAAVSDEPDPFKGLWVVDIAMTAGSSVVIAQDPSVLGCRILIAEHAVSVTIASPDLARKLSADPDLHVLDERAIVRSLGL</sequence>
<dbReference type="RefSeq" id="WP_175592305.1">
    <property type="nucleotide sequence ID" value="NZ_JABWGN010000010.1"/>
</dbReference>
<dbReference type="AlphaFoldDB" id="A0A7Y6IAW0"/>
<keyword evidence="2" id="KW-1185">Reference proteome</keyword>
<organism evidence="1 2">
    <name type="scientific">Nonomuraea montanisoli</name>
    <dbReference type="NCBI Taxonomy" id="2741721"/>
    <lineage>
        <taxon>Bacteria</taxon>
        <taxon>Bacillati</taxon>
        <taxon>Actinomycetota</taxon>
        <taxon>Actinomycetes</taxon>
        <taxon>Streptosporangiales</taxon>
        <taxon>Streptosporangiaceae</taxon>
        <taxon>Nonomuraea</taxon>
    </lineage>
</organism>
<evidence type="ECO:0000313" key="2">
    <source>
        <dbReference type="Proteomes" id="UP000586042"/>
    </source>
</evidence>
<name>A0A7Y6IAW0_9ACTN</name>
<proteinExistence type="predicted"/>
<accession>A0A7Y6IAW0</accession>
<dbReference type="Proteomes" id="UP000586042">
    <property type="component" value="Unassembled WGS sequence"/>
</dbReference>
<dbReference type="InterPro" id="IPR042099">
    <property type="entry name" value="ANL_N_sf"/>
</dbReference>
<dbReference type="SUPFAM" id="SSF56801">
    <property type="entry name" value="Acetyl-CoA synthetase-like"/>
    <property type="match status" value="1"/>
</dbReference>
<dbReference type="Gene3D" id="3.40.50.12780">
    <property type="entry name" value="N-terminal domain of ligase-like"/>
    <property type="match status" value="1"/>
</dbReference>
<gene>
    <name evidence="1" type="ORF">HTZ77_25975</name>
</gene>